<dbReference type="Proteomes" id="UP000028828">
    <property type="component" value="Unassembled WGS sequence"/>
</dbReference>
<name>A0A086KBE5_TOXGO</name>
<accession>A0A086KBE5</accession>
<dbReference type="VEuPathDB" id="ToxoDB:TGP89_360100"/>
<organism evidence="2 3">
    <name type="scientific">Toxoplasma gondii p89</name>
    <dbReference type="NCBI Taxonomy" id="943119"/>
    <lineage>
        <taxon>Eukaryota</taxon>
        <taxon>Sar</taxon>
        <taxon>Alveolata</taxon>
        <taxon>Apicomplexa</taxon>
        <taxon>Conoidasida</taxon>
        <taxon>Coccidia</taxon>
        <taxon>Eucoccidiorida</taxon>
        <taxon>Eimeriorina</taxon>
        <taxon>Sarcocystidae</taxon>
        <taxon>Toxoplasma</taxon>
    </lineage>
</organism>
<evidence type="ECO:0000313" key="3">
    <source>
        <dbReference type="Proteomes" id="UP000028828"/>
    </source>
</evidence>
<feature type="region of interest" description="Disordered" evidence="1">
    <location>
        <begin position="81"/>
        <end position="102"/>
    </location>
</feature>
<gene>
    <name evidence="2" type="ORF">TGP89_360100</name>
</gene>
<protein>
    <submittedName>
        <fullName evidence="2">Uncharacterized protein</fullName>
    </submittedName>
</protein>
<dbReference type="AlphaFoldDB" id="A0A086KBE5"/>
<comment type="caution">
    <text evidence="2">The sequence shown here is derived from an EMBL/GenBank/DDBJ whole genome shotgun (WGS) entry which is preliminary data.</text>
</comment>
<reference evidence="2 3" key="1">
    <citation type="submission" date="2014-03" db="EMBL/GenBank/DDBJ databases">
        <authorList>
            <person name="Sibley D."/>
            <person name="Venepally P."/>
            <person name="Karamycheva S."/>
            <person name="Hadjithomas M."/>
            <person name="Khan A."/>
            <person name="Brunk B."/>
            <person name="Roos D."/>
            <person name="Caler E."/>
            <person name="Lorenzi H."/>
        </authorList>
    </citation>
    <scope>NUCLEOTIDE SEQUENCE [LARGE SCALE GENOMIC DNA]</scope>
    <source>
        <strain evidence="3">p89</strain>
    </source>
</reference>
<sequence>MIQRFTEKPPALGTIHLQVYRKLEQVELGIRLPCSKSVVKGPLPTASCVTTTAFISDLSSVHFHHSFHSFRQLTETAGVTCASRKPPRTGDSGVAWTHGQSS</sequence>
<evidence type="ECO:0000313" key="2">
    <source>
        <dbReference type="EMBL" id="KFG41713.1"/>
    </source>
</evidence>
<evidence type="ECO:0000256" key="1">
    <source>
        <dbReference type="SAM" id="MobiDB-lite"/>
    </source>
</evidence>
<dbReference type="EMBL" id="AEYI02001089">
    <property type="protein sequence ID" value="KFG41713.1"/>
    <property type="molecule type" value="Genomic_DNA"/>
</dbReference>
<proteinExistence type="predicted"/>